<name>M2TY62_COCH5</name>
<dbReference type="OMA" id="FHANIRQ"/>
<organism evidence="1 2">
    <name type="scientific">Cochliobolus heterostrophus (strain C5 / ATCC 48332 / race O)</name>
    <name type="common">Southern corn leaf blight fungus</name>
    <name type="synonym">Bipolaris maydis</name>
    <dbReference type="NCBI Taxonomy" id="701091"/>
    <lineage>
        <taxon>Eukaryota</taxon>
        <taxon>Fungi</taxon>
        <taxon>Dikarya</taxon>
        <taxon>Ascomycota</taxon>
        <taxon>Pezizomycotina</taxon>
        <taxon>Dothideomycetes</taxon>
        <taxon>Pleosporomycetidae</taxon>
        <taxon>Pleosporales</taxon>
        <taxon>Pleosporineae</taxon>
        <taxon>Pleosporaceae</taxon>
        <taxon>Bipolaris</taxon>
    </lineage>
</organism>
<dbReference type="AlphaFoldDB" id="M2TY62"/>
<evidence type="ECO:0008006" key="3">
    <source>
        <dbReference type="Google" id="ProtNLM"/>
    </source>
</evidence>
<reference evidence="2" key="2">
    <citation type="journal article" date="2013" name="PLoS Genet.">
        <title>Comparative genome structure, secondary metabolite, and effector coding capacity across Cochliobolus pathogens.</title>
        <authorList>
            <person name="Condon B.J."/>
            <person name="Leng Y."/>
            <person name="Wu D."/>
            <person name="Bushley K.E."/>
            <person name="Ohm R.A."/>
            <person name="Otillar R."/>
            <person name="Martin J."/>
            <person name="Schackwitz W."/>
            <person name="Grimwood J."/>
            <person name="MohdZainudin N."/>
            <person name="Xue C."/>
            <person name="Wang R."/>
            <person name="Manning V.A."/>
            <person name="Dhillon B."/>
            <person name="Tu Z.J."/>
            <person name="Steffenson B.J."/>
            <person name="Salamov A."/>
            <person name="Sun H."/>
            <person name="Lowry S."/>
            <person name="LaButti K."/>
            <person name="Han J."/>
            <person name="Copeland A."/>
            <person name="Lindquist E."/>
            <person name="Barry K."/>
            <person name="Schmutz J."/>
            <person name="Baker S.E."/>
            <person name="Ciuffetti L.M."/>
            <person name="Grigoriev I.V."/>
            <person name="Zhong S."/>
            <person name="Turgeon B.G."/>
        </authorList>
    </citation>
    <scope>NUCLEOTIDE SEQUENCE [LARGE SCALE GENOMIC DNA]</scope>
    <source>
        <strain evidence="2">C5 / ATCC 48332 / race O</strain>
    </source>
</reference>
<keyword evidence="2" id="KW-1185">Reference proteome</keyword>
<dbReference type="EMBL" id="KB445584">
    <property type="protein sequence ID" value="EMD86726.1"/>
    <property type="molecule type" value="Genomic_DNA"/>
</dbReference>
<dbReference type="Proteomes" id="UP000016936">
    <property type="component" value="Unassembled WGS sequence"/>
</dbReference>
<gene>
    <name evidence="1" type="ORF">COCHEDRAFT_1115278</name>
</gene>
<reference evidence="1 2" key="1">
    <citation type="journal article" date="2012" name="PLoS Pathog.">
        <title>Diverse lifestyles and strategies of plant pathogenesis encoded in the genomes of eighteen Dothideomycetes fungi.</title>
        <authorList>
            <person name="Ohm R.A."/>
            <person name="Feau N."/>
            <person name="Henrissat B."/>
            <person name="Schoch C.L."/>
            <person name="Horwitz B.A."/>
            <person name="Barry K.W."/>
            <person name="Condon B.J."/>
            <person name="Copeland A.C."/>
            <person name="Dhillon B."/>
            <person name="Glaser F."/>
            <person name="Hesse C.N."/>
            <person name="Kosti I."/>
            <person name="LaButti K."/>
            <person name="Lindquist E.A."/>
            <person name="Lucas S."/>
            <person name="Salamov A.A."/>
            <person name="Bradshaw R.E."/>
            <person name="Ciuffetti L."/>
            <person name="Hamelin R.C."/>
            <person name="Kema G.H.J."/>
            <person name="Lawrence C."/>
            <person name="Scott J.A."/>
            <person name="Spatafora J.W."/>
            <person name="Turgeon B.G."/>
            <person name="de Wit P.J.G.M."/>
            <person name="Zhong S."/>
            <person name="Goodwin S.B."/>
            <person name="Grigoriev I.V."/>
        </authorList>
    </citation>
    <scope>NUCLEOTIDE SEQUENCE [LARGE SCALE GENOMIC DNA]</scope>
    <source>
        <strain evidence="2">C5 / ATCC 48332 / race O</strain>
    </source>
</reference>
<proteinExistence type="predicted"/>
<dbReference type="STRING" id="701091.M2TY62"/>
<dbReference type="PANTHER" id="PTHR45786:SF74">
    <property type="entry name" value="ATP-DEPENDENT DNA HELICASE"/>
    <property type="match status" value="1"/>
</dbReference>
<accession>M2TY62</accession>
<evidence type="ECO:0000313" key="1">
    <source>
        <dbReference type="EMBL" id="EMD86726.1"/>
    </source>
</evidence>
<dbReference type="HOGENOM" id="CLU_001324_5_1_1"/>
<dbReference type="eggNOG" id="KOG0987">
    <property type="taxonomic scope" value="Eukaryota"/>
</dbReference>
<evidence type="ECO:0000313" key="2">
    <source>
        <dbReference type="Proteomes" id="UP000016936"/>
    </source>
</evidence>
<sequence>MHWAAERTSTSSISALSFTFCCGDGRVRLPAFQPLPTYLYSLHSPSAEAVRFRTNIRSYDSAFAFTSIDCTPTTRGVGMSGVQVLQIHGALHHRNGPIEETGEDSLPSYAQLYFHDPQYAASIRAQRNPHLDERILQQLTSMLCEVNNPYINIYRTAKERLCEAASNDTRVLLTSNLRFTLETGTDRRLENIPTSDEVAAVIPDTAASETCRPIVLEARNSSALFRITATHPTYMPLHYILMFPCGDSGWHPGLTLSENSSRASLKLT</sequence>
<dbReference type="PANTHER" id="PTHR45786">
    <property type="entry name" value="DNA BINDING PROTEIN-LIKE"/>
    <property type="match status" value="1"/>
</dbReference>
<protein>
    <recommendedName>
        <fullName evidence="3">Helitron helicase-like domain-containing protein</fullName>
    </recommendedName>
</protein>